<protein>
    <recommendedName>
        <fullName evidence="3">Phosphatase</fullName>
    </recommendedName>
</protein>
<dbReference type="Pfam" id="PF13419">
    <property type="entry name" value="HAD_2"/>
    <property type="match status" value="1"/>
</dbReference>
<dbReference type="PATRIC" id="fig|1365250.3.peg.2070"/>
<dbReference type="InterPro" id="IPR006439">
    <property type="entry name" value="HAD-SF_hydro_IA"/>
</dbReference>
<accession>A0A166X3T4</accession>
<evidence type="ECO:0008006" key="3">
    <source>
        <dbReference type="Google" id="ProtNLM"/>
    </source>
</evidence>
<dbReference type="Gene3D" id="3.40.50.1000">
    <property type="entry name" value="HAD superfamily/HAD-like"/>
    <property type="match status" value="1"/>
</dbReference>
<dbReference type="Gene3D" id="1.10.150.240">
    <property type="entry name" value="Putative phosphatase, domain 2"/>
    <property type="match status" value="1"/>
</dbReference>
<dbReference type="InterPro" id="IPR051806">
    <property type="entry name" value="HAD-like_SPP"/>
</dbReference>
<reference evidence="1 2" key="1">
    <citation type="submission" date="2013-07" db="EMBL/GenBank/DDBJ databases">
        <title>Comparative Genomic and Metabolomic Analysis of Twelve Strains of Pseudoalteromonas luteoviolacea.</title>
        <authorList>
            <person name="Vynne N.G."/>
            <person name="Mansson M."/>
            <person name="Gram L."/>
        </authorList>
    </citation>
    <scope>NUCLEOTIDE SEQUENCE [LARGE SCALE GENOMIC DNA]</scope>
    <source>
        <strain evidence="1 2">DSM 6061</strain>
    </source>
</reference>
<sequence>MKQFCDLTAYCGVIFDMDGTLVDSDKAIAKAVEPWCQMHNLDLDMVLKTGRGIRFKDFITHFVPHLDIHNEAKNLERAEETFVNCVNEVAGASRFIHYLSEIKLPWVLATSADKQNAITRMQTCQLPIPAEMVTAQDVCKGKPDPEPFMLAAEKLGLQTHQCLVFEDSEAGVTGALEAGCDVVVVGGFCQLTHPRIVARIADYTSWNTTIEEAVKTCKG</sequence>
<dbReference type="GO" id="GO:0050308">
    <property type="term" value="F:sugar-phosphatase activity"/>
    <property type="evidence" value="ECO:0007669"/>
    <property type="project" value="TreeGrafter"/>
</dbReference>
<dbReference type="InterPro" id="IPR023198">
    <property type="entry name" value="PGP-like_dom2"/>
</dbReference>
<gene>
    <name evidence="1" type="ORF">N475_14210</name>
</gene>
<dbReference type="NCBIfam" id="TIGR01509">
    <property type="entry name" value="HAD-SF-IA-v3"/>
    <property type="match status" value="1"/>
</dbReference>
<dbReference type="FunFam" id="3.40.50.1000:FF:000162">
    <property type="entry name" value="HAD-like protein"/>
    <property type="match status" value="1"/>
</dbReference>
<dbReference type="PANTHER" id="PTHR43481:SF4">
    <property type="entry name" value="GLYCEROL-1-PHOSPHATE PHOSPHOHYDROLASE 1-RELATED"/>
    <property type="match status" value="1"/>
</dbReference>
<dbReference type="InterPro" id="IPR041492">
    <property type="entry name" value="HAD_2"/>
</dbReference>
<dbReference type="PANTHER" id="PTHR43481">
    <property type="entry name" value="FRUCTOSE-1-PHOSPHATE PHOSPHATASE"/>
    <property type="match status" value="1"/>
</dbReference>
<dbReference type="Proteomes" id="UP000076643">
    <property type="component" value="Unassembled WGS sequence"/>
</dbReference>
<evidence type="ECO:0000313" key="2">
    <source>
        <dbReference type="Proteomes" id="UP000076643"/>
    </source>
</evidence>
<keyword evidence="2" id="KW-1185">Reference proteome</keyword>
<dbReference type="InterPro" id="IPR036412">
    <property type="entry name" value="HAD-like_sf"/>
</dbReference>
<dbReference type="InterPro" id="IPR023214">
    <property type="entry name" value="HAD_sf"/>
</dbReference>
<organism evidence="1 2">
    <name type="scientific">Pseudoalteromonas luteoviolacea DSM 6061</name>
    <dbReference type="NCBI Taxonomy" id="1365250"/>
    <lineage>
        <taxon>Bacteria</taxon>
        <taxon>Pseudomonadati</taxon>
        <taxon>Pseudomonadota</taxon>
        <taxon>Gammaproteobacteria</taxon>
        <taxon>Alteromonadales</taxon>
        <taxon>Pseudoalteromonadaceae</taxon>
        <taxon>Pseudoalteromonas</taxon>
    </lineage>
</organism>
<proteinExistence type="predicted"/>
<dbReference type="RefSeq" id="WP_063355709.1">
    <property type="nucleotide sequence ID" value="NZ_AQHB01000039.1"/>
</dbReference>
<evidence type="ECO:0000313" key="1">
    <source>
        <dbReference type="EMBL" id="KZN39567.1"/>
    </source>
</evidence>
<dbReference type="AlphaFoldDB" id="A0A166X3T4"/>
<dbReference type="SFLD" id="SFLDG01129">
    <property type="entry name" value="C1.5:_HAD__Beta-PGM__Phosphata"/>
    <property type="match status" value="1"/>
</dbReference>
<dbReference type="SUPFAM" id="SSF56784">
    <property type="entry name" value="HAD-like"/>
    <property type="match status" value="1"/>
</dbReference>
<name>A0A166X3T4_9GAMM</name>
<comment type="caution">
    <text evidence="1">The sequence shown here is derived from an EMBL/GenBank/DDBJ whole genome shotgun (WGS) entry which is preliminary data.</text>
</comment>
<dbReference type="SFLD" id="SFLDS00003">
    <property type="entry name" value="Haloacid_Dehalogenase"/>
    <property type="match status" value="1"/>
</dbReference>
<dbReference type="EMBL" id="AUYB01000099">
    <property type="protein sequence ID" value="KZN39567.1"/>
    <property type="molecule type" value="Genomic_DNA"/>
</dbReference>